<accession>A0AAN6RFQ6</accession>
<evidence type="ECO:0000313" key="2">
    <source>
        <dbReference type="EMBL" id="KAK3203645.1"/>
    </source>
</evidence>
<keyword evidence="3" id="KW-1185">Reference proteome</keyword>
<evidence type="ECO:0000313" key="3">
    <source>
        <dbReference type="Proteomes" id="UP001280581"/>
    </source>
</evidence>
<sequence length="400" mass="44179">MLSEQRYSHASKDYTIDHLDHTSSSADIPPEVDDSIAEDYRVYMLAASTPAADNTNGPPSSDAGFMSLSGDSRLRTGASEMKHSEDVANRNIDQYGSTTSSHSRGSSLKGQLQQMNQAAQGRQGMNNLNSSKPRRMSVAASIVSLGSPHSIGESPASSLHKYTLGTGVATGGGLIDGILPHVEDPQALSSDRKKWPSRQARDESTLISQRRRPANDDSSSEIIQEQPGRRNAKKNHGAIDLHQAIREGPDDYRNQLRADLDGIVDLTDTEDVDKETRWAPGQLYLLHPVPLPPNTPPEVTHETIKPHSHEIIQERIYREIHNHDIYHYIQPVYQTEILPARHFVHNAQGDLVEVPADKLPECTGANQRWSLVRGDREKPNKHAAVVSLHNTFDSARSTSE</sequence>
<name>A0AAN6RFQ6_9PLEO</name>
<gene>
    <name evidence="2" type="ORF">GRF29_106g216345</name>
</gene>
<proteinExistence type="predicted"/>
<feature type="region of interest" description="Disordered" evidence="1">
    <location>
        <begin position="186"/>
        <end position="237"/>
    </location>
</feature>
<feature type="region of interest" description="Disordered" evidence="1">
    <location>
        <begin position="50"/>
        <end position="133"/>
    </location>
</feature>
<organism evidence="2 3">
    <name type="scientific">Pseudopithomyces chartarum</name>
    <dbReference type="NCBI Taxonomy" id="1892770"/>
    <lineage>
        <taxon>Eukaryota</taxon>
        <taxon>Fungi</taxon>
        <taxon>Dikarya</taxon>
        <taxon>Ascomycota</taxon>
        <taxon>Pezizomycotina</taxon>
        <taxon>Dothideomycetes</taxon>
        <taxon>Pleosporomycetidae</taxon>
        <taxon>Pleosporales</taxon>
        <taxon>Massarineae</taxon>
        <taxon>Didymosphaeriaceae</taxon>
        <taxon>Pseudopithomyces</taxon>
    </lineage>
</organism>
<feature type="compositionally biased region" description="Low complexity" evidence="1">
    <location>
        <begin position="96"/>
        <end position="107"/>
    </location>
</feature>
<comment type="caution">
    <text evidence="2">The sequence shown here is derived from an EMBL/GenBank/DDBJ whole genome shotgun (WGS) entry which is preliminary data.</text>
</comment>
<dbReference type="AlphaFoldDB" id="A0AAN6RFQ6"/>
<dbReference type="Proteomes" id="UP001280581">
    <property type="component" value="Unassembled WGS sequence"/>
</dbReference>
<reference evidence="2 3" key="1">
    <citation type="submission" date="2021-02" db="EMBL/GenBank/DDBJ databases">
        <title>Genome assembly of Pseudopithomyces chartarum.</title>
        <authorList>
            <person name="Jauregui R."/>
            <person name="Singh J."/>
            <person name="Voisey C."/>
        </authorList>
    </citation>
    <scope>NUCLEOTIDE SEQUENCE [LARGE SCALE GENOMIC DNA]</scope>
    <source>
        <strain evidence="2 3">AGR01</strain>
    </source>
</reference>
<protein>
    <submittedName>
        <fullName evidence="2">Uncharacterized protein</fullName>
    </submittedName>
</protein>
<dbReference type="EMBL" id="WVTA01000010">
    <property type="protein sequence ID" value="KAK3203645.1"/>
    <property type="molecule type" value="Genomic_DNA"/>
</dbReference>
<feature type="compositionally biased region" description="Basic and acidic residues" evidence="1">
    <location>
        <begin position="190"/>
        <end position="204"/>
    </location>
</feature>
<feature type="compositionally biased region" description="Polar residues" evidence="1">
    <location>
        <begin position="108"/>
        <end position="131"/>
    </location>
</feature>
<evidence type="ECO:0000256" key="1">
    <source>
        <dbReference type="SAM" id="MobiDB-lite"/>
    </source>
</evidence>